<sequence length="430" mass="46823">MVQRRTFLKALAGGVAGLSAVPALAGLKHKPLRLGKGGGLKKLVVLFQRGGNDGLNTLIPVSSAEYNHYRSLRPTLGFTSAQLSNVPGSSFFRMHPALDPLLPAMNAGHFSFIHAVAYPGSDRSHFESQSYYETAIPGNGISAGWLNRFLANTTGPGSIRGLHIGNNIPQMASGQVPVPVSTNFGRLTMAVDNELEGVEDEAMRQNIRAMYNFTPTAGNEAVYNTGQRIFDMLDSFSTRDREDYQPENGAQYPDTGLGDRVMHAAQMLKDDDFLGVEVVTIDQGGYDTHAAQINPANLTDGETRHQELLSELAQSMAAFYADMGPVRMQDVMFLVVTEFGRRAYQNDSNGTDHGTGSLAMVMGGGLNGTHIGGDDMWPTLGELHRNHDLGWTTDFRDIYWEIMRNHMGVNDTTLDTIIPGHTFNSVGIIT</sequence>
<keyword evidence="3" id="KW-1185">Reference proteome</keyword>
<protein>
    <submittedName>
        <fullName evidence="2">DUF1501 domain-containing protein</fullName>
    </submittedName>
</protein>
<dbReference type="InterPro" id="IPR006311">
    <property type="entry name" value="TAT_signal"/>
</dbReference>
<dbReference type="Pfam" id="PF07394">
    <property type="entry name" value="DUF1501"/>
    <property type="match status" value="1"/>
</dbReference>
<gene>
    <name evidence="2" type="ORF">J3U88_31095</name>
</gene>
<reference evidence="2" key="1">
    <citation type="submission" date="2021-03" db="EMBL/GenBank/DDBJ databases">
        <authorList>
            <person name="Wang G."/>
        </authorList>
    </citation>
    <scope>NUCLEOTIDE SEQUENCE</scope>
    <source>
        <strain evidence="2">KCTC 12899</strain>
    </source>
</reference>
<dbReference type="PANTHER" id="PTHR43737:SF1">
    <property type="entry name" value="DUF1501 DOMAIN-CONTAINING PROTEIN"/>
    <property type="match status" value="1"/>
</dbReference>
<dbReference type="RefSeq" id="WP_207862925.1">
    <property type="nucleotide sequence ID" value="NZ_JAFREP010000046.1"/>
</dbReference>
<comment type="caution">
    <text evidence="2">The sequence shown here is derived from an EMBL/GenBank/DDBJ whole genome shotgun (WGS) entry which is preliminary data.</text>
</comment>
<dbReference type="EMBL" id="JAFREP010000046">
    <property type="protein sequence ID" value="MBO1322953.1"/>
    <property type="molecule type" value="Genomic_DNA"/>
</dbReference>
<dbReference type="Proteomes" id="UP000664417">
    <property type="component" value="Unassembled WGS sequence"/>
</dbReference>
<feature type="signal peptide" evidence="1">
    <location>
        <begin position="1"/>
        <end position="25"/>
    </location>
</feature>
<dbReference type="InterPro" id="IPR010869">
    <property type="entry name" value="DUF1501"/>
</dbReference>
<evidence type="ECO:0000313" key="2">
    <source>
        <dbReference type="EMBL" id="MBO1322953.1"/>
    </source>
</evidence>
<name>A0A8J7U5V6_9BACT</name>
<organism evidence="2 3">
    <name type="scientific">Acanthopleuribacter pedis</name>
    <dbReference type="NCBI Taxonomy" id="442870"/>
    <lineage>
        <taxon>Bacteria</taxon>
        <taxon>Pseudomonadati</taxon>
        <taxon>Acidobacteriota</taxon>
        <taxon>Holophagae</taxon>
        <taxon>Acanthopleuribacterales</taxon>
        <taxon>Acanthopleuribacteraceae</taxon>
        <taxon>Acanthopleuribacter</taxon>
    </lineage>
</organism>
<evidence type="ECO:0000256" key="1">
    <source>
        <dbReference type="SAM" id="SignalP"/>
    </source>
</evidence>
<proteinExistence type="predicted"/>
<keyword evidence="1" id="KW-0732">Signal</keyword>
<evidence type="ECO:0000313" key="3">
    <source>
        <dbReference type="Proteomes" id="UP000664417"/>
    </source>
</evidence>
<dbReference type="PROSITE" id="PS51318">
    <property type="entry name" value="TAT"/>
    <property type="match status" value="1"/>
</dbReference>
<dbReference type="AlphaFoldDB" id="A0A8J7U5V6"/>
<dbReference type="PANTHER" id="PTHR43737">
    <property type="entry name" value="BLL7424 PROTEIN"/>
    <property type="match status" value="1"/>
</dbReference>
<feature type="chain" id="PRO_5035299667" evidence="1">
    <location>
        <begin position="26"/>
        <end position="430"/>
    </location>
</feature>
<accession>A0A8J7U5V6</accession>